<dbReference type="RefSeq" id="WP_074297457.1">
    <property type="nucleotide sequence ID" value="NZ_FSRU01000001.1"/>
</dbReference>
<dbReference type="PROSITE" id="PS50931">
    <property type="entry name" value="HTH_LYSR"/>
    <property type="match status" value="1"/>
</dbReference>
<protein>
    <submittedName>
        <fullName evidence="6">DNA-binding transcriptional regulator, LysR family</fullName>
    </submittedName>
</protein>
<dbReference type="GO" id="GO:0003700">
    <property type="term" value="F:DNA-binding transcription factor activity"/>
    <property type="evidence" value="ECO:0007669"/>
    <property type="project" value="InterPro"/>
</dbReference>
<dbReference type="PANTHER" id="PTHR30419">
    <property type="entry name" value="HTH-TYPE TRANSCRIPTIONAL REGULATOR YBHD"/>
    <property type="match status" value="1"/>
</dbReference>
<dbReference type="Pfam" id="PF03466">
    <property type="entry name" value="LysR_substrate"/>
    <property type="match status" value="1"/>
</dbReference>
<comment type="similarity">
    <text evidence="1">Belongs to the LysR transcriptional regulatory family.</text>
</comment>
<dbReference type="PANTHER" id="PTHR30419:SF8">
    <property type="entry name" value="NITROGEN ASSIMILATION TRANSCRIPTIONAL ACTIVATOR-RELATED"/>
    <property type="match status" value="1"/>
</dbReference>
<dbReference type="SUPFAM" id="SSF53850">
    <property type="entry name" value="Periplasmic binding protein-like II"/>
    <property type="match status" value="1"/>
</dbReference>
<dbReference type="Pfam" id="PF00126">
    <property type="entry name" value="HTH_1"/>
    <property type="match status" value="1"/>
</dbReference>
<sequence length="322" mass="35689">MTLRSMRVLRYLEEVARAGSIRRAAERLYVTPSALLRRIQDIEEELGAPVFERTSAGAQLTAAGELFLGWIRTQNAGLRHVMSQIESLSGLRRGEVRVSASQAVARGFLLQEIIDFRAQHPLVKFHVTICDHGRAMRALIAYETDLVLVFRPPQAAELQPLMSIGQGLVAVMSADHPLAGRPSVRMRECLEYEIGLVDSSFSGREIIDEIVARSSVQLNPIIEANSFDLLVDLVRQSRIITFQIDIGTLGWRQDPMLAVVPVDERDAAFGPLVLGQLRGRALPLATAKFGEQLARKLHEWRSTPSQDVPGIHADADAMLQTD</sequence>
<reference evidence="6 7" key="1">
    <citation type="submission" date="2016-11" db="EMBL/GenBank/DDBJ databases">
        <authorList>
            <person name="Jaros S."/>
            <person name="Januszkiewicz K."/>
            <person name="Wedrychowicz H."/>
        </authorList>
    </citation>
    <scope>NUCLEOTIDE SEQUENCE [LARGE SCALE GENOMIC DNA]</scope>
    <source>
        <strain evidence="6 7">GAS95</strain>
    </source>
</reference>
<name>A0A1N6J0R9_9BURK</name>
<evidence type="ECO:0000256" key="1">
    <source>
        <dbReference type="ARBA" id="ARBA00009437"/>
    </source>
</evidence>
<keyword evidence="2" id="KW-0805">Transcription regulation</keyword>
<keyword evidence="3 6" id="KW-0238">DNA-binding</keyword>
<dbReference type="Gene3D" id="1.10.10.10">
    <property type="entry name" value="Winged helix-like DNA-binding domain superfamily/Winged helix DNA-binding domain"/>
    <property type="match status" value="1"/>
</dbReference>
<evidence type="ECO:0000256" key="4">
    <source>
        <dbReference type="ARBA" id="ARBA00023163"/>
    </source>
</evidence>
<dbReference type="InterPro" id="IPR036388">
    <property type="entry name" value="WH-like_DNA-bd_sf"/>
</dbReference>
<evidence type="ECO:0000259" key="5">
    <source>
        <dbReference type="PROSITE" id="PS50931"/>
    </source>
</evidence>
<gene>
    <name evidence="6" type="ORF">SAMN05444165_2676</name>
</gene>
<organism evidence="6 7">
    <name type="scientific">Paraburkholderia phenazinium</name>
    <dbReference type="NCBI Taxonomy" id="60549"/>
    <lineage>
        <taxon>Bacteria</taxon>
        <taxon>Pseudomonadati</taxon>
        <taxon>Pseudomonadota</taxon>
        <taxon>Betaproteobacteria</taxon>
        <taxon>Burkholderiales</taxon>
        <taxon>Burkholderiaceae</taxon>
        <taxon>Paraburkholderia</taxon>
    </lineage>
</organism>
<dbReference type="AlphaFoldDB" id="A0A1N6J0R9"/>
<dbReference type="InterPro" id="IPR050950">
    <property type="entry name" value="HTH-type_LysR_regulators"/>
</dbReference>
<evidence type="ECO:0000256" key="2">
    <source>
        <dbReference type="ARBA" id="ARBA00023015"/>
    </source>
</evidence>
<dbReference type="Gene3D" id="3.40.190.290">
    <property type="match status" value="1"/>
</dbReference>
<dbReference type="EMBL" id="FSRU01000001">
    <property type="protein sequence ID" value="SIO37843.1"/>
    <property type="molecule type" value="Genomic_DNA"/>
</dbReference>
<evidence type="ECO:0000256" key="3">
    <source>
        <dbReference type="ARBA" id="ARBA00023125"/>
    </source>
</evidence>
<evidence type="ECO:0000313" key="6">
    <source>
        <dbReference type="EMBL" id="SIO37843.1"/>
    </source>
</evidence>
<dbReference type="InterPro" id="IPR036390">
    <property type="entry name" value="WH_DNA-bd_sf"/>
</dbReference>
<feature type="domain" description="HTH lysR-type" evidence="5">
    <location>
        <begin position="1"/>
        <end position="61"/>
    </location>
</feature>
<dbReference type="GO" id="GO:0003677">
    <property type="term" value="F:DNA binding"/>
    <property type="evidence" value="ECO:0007669"/>
    <property type="project" value="UniProtKB-KW"/>
</dbReference>
<dbReference type="InterPro" id="IPR000847">
    <property type="entry name" value="LysR_HTH_N"/>
</dbReference>
<evidence type="ECO:0000313" key="7">
    <source>
        <dbReference type="Proteomes" id="UP000185151"/>
    </source>
</evidence>
<keyword evidence="4" id="KW-0804">Transcription</keyword>
<dbReference type="SUPFAM" id="SSF46785">
    <property type="entry name" value="Winged helix' DNA-binding domain"/>
    <property type="match status" value="1"/>
</dbReference>
<accession>A0A1N6J0R9</accession>
<dbReference type="Proteomes" id="UP000185151">
    <property type="component" value="Unassembled WGS sequence"/>
</dbReference>
<keyword evidence="7" id="KW-1185">Reference proteome</keyword>
<proteinExistence type="inferred from homology"/>
<dbReference type="GO" id="GO:0005829">
    <property type="term" value="C:cytosol"/>
    <property type="evidence" value="ECO:0007669"/>
    <property type="project" value="TreeGrafter"/>
</dbReference>
<dbReference type="InterPro" id="IPR005119">
    <property type="entry name" value="LysR_subst-bd"/>
</dbReference>